<name>A0ABY7UNP7_9RHOB</name>
<organism evidence="1 2">
    <name type="scientific">Paracoccus marcusii</name>
    <dbReference type="NCBI Taxonomy" id="59779"/>
    <lineage>
        <taxon>Bacteria</taxon>
        <taxon>Pseudomonadati</taxon>
        <taxon>Pseudomonadota</taxon>
        <taxon>Alphaproteobacteria</taxon>
        <taxon>Rhodobacterales</taxon>
        <taxon>Paracoccaceae</taxon>
        <taxon>Paracoccus</taxon>
    </lineage>
</organism>
<proteinExistence type="predicted"/>
<sequence>MRILARDTVLNAMREAGGMVSGRDGAAALLGVAATTLYSRLAKYGVLEVECATPRS</sequence>
<gene>
    <name evidence="1" type="ORF">PRL19_09600</name>
</gene>
<evidence type="ECO:0008006" key="3">
    <source>
        <dbReference type="Google" id="ProtNLM"/>
    </source>
</evidence>
<accession>A0ABY7UNP7</accession>
<keyword evidence="2" id="KW-1185">Reference proteome</keyword>
<dbReference type="Gene3D" id="1.10.10.60">
    <property type="entry name" value="Homeodomain-like"/>
    <property type="match status" value="1"/>
</dbReference>
<evidence type="ECO:0000313" key="2">
    <source>
        <dbReference type="Proteomes" id="UP001216899"/>
    </source>
</evidence>
<reference evidence="1 2" key="1">
    <citation type="submission" date="2023-02" db="EMBL/GenBank/DDBJ databases">
        <title>Whole genome sequenc of Paracoccus marcusii MBLB0836.</title>
        <authorList>
            <person name="Seo M.-J."/>
            <person name="Cho E.-S."/>
            <person name="Hwang C.Y."/>
        </authorList>
    </citation>
    <scope>NUCLEOTIDE SEQUENCE [LARGE SCALE GENOMIC DNA]</scope>
    <source>
        <strain evidence="1 2">MBLB0836</strain>
    </source>
</reference>
<protein>
    <recommendedName>
        <fullName evidence="3">DNA binding HTH domain-containing protein</fullName>
    </recommendedName>
</protein>
<dbReference type="EMBL" id="CP117466">
    <property type="protein sequence ID" value="WDA11556.1"/>
    <property type="molecule type" value="Genomic_DNA"/>
</dbReference>
<dbReference type="RefSeq" id="WP_273742782.1">
    <property type="nucleotide sequence ID" value="NZ_CP117466.1"/>
</dbReference>
<evidence type="ECO:0000313" key="1">
    <source>
        <dbReference type="EMBL" id="WDA11556.1"/>
    </source>
</evidence>
<dbReference type="Proteomes" id="UP001216899">
    <property type="component" value="Chromosome"/>
</dbReference>